<feature type="transmembrane region" description="Helical" evidence="6">
    <location>
        <begin position="20"/>
        <end position="39"/>
    </location>
</feature>
<dbReference type="PANTHER" id="PTHR30572">
    <property type="entry name" value="MEMBRANE COMPONENT OF TRANSPORTER-RELATED"/>
    <property type="match status" value="1"/>
</dbReference>
<dbReference type="InterPro" id="IPR003838">
    <property type="entry name" value="ABC3_permease_C"/>
</dbReference>
<evidence type="ECO:0000256" key="4">
    <source>
        <dbReference type="ARBA" id="ARBA00022989"/>
    </source>
</evidence>
<evidence type="ECO:0000256" key="3">
    <source>
        <dbReference type="ARBA" id="ARBA00022692"/>
    </source>
</evidence>
<dbReference type="AlphaFoldDB" id="A0A3E4F912"/>
<keyword evidence="3 6" id="KW-0812">Transmembrane</keyword>
<organism evidence="8 9">
    <name type="scientific">Dorea formicigenerans</name>
    <dbReference type="NCBI Taxonomy" id="39486"/>
    <lineage>
        <taxon>Bacteria</taxon>
        <taxon>Bacillati</taxon>
        <taxon>Bacillota</taxon>
        <taxon>Clostridia</taxon>
        <taxon>Lachnospirales</taxon>
        <taxon>Lachnospiraceae</taxon>
        <taxon>Dorea</taxon>
    </lineage>
</organism>
<accession>A0A3E4F912</accession>
<dbReference type="EMBL" id="QSOI01000004">
    <property type="protein sequence ID" value="RGI85403.1"/>
    <property type="molecule type" value="Genomic_DNA"/>
</dbReference>
<dbReference type="GO" id="GO:0005886">
    <property type="term" value="C:plasma membrane"/>
    <property type="evidence" value="ECO:0007669"/>
    <property type="project" value="UniProtKB-SubCell"/>
</dbReference>
<sequence>MPFYKRGFLYLARKRAKSVLLLLIFLFVNSMILSTNMILHATERTEAAMQEKAGAKVVCEIMNTTHPITDTEAETIKNLEAVTSINRMGQQAAYLTDLVPVSESISTEPNNLKVNLLSFDDMDKDSPFADKSYHLTDGEWIKPETHGSAVINAQFAQANGLKIGDTFSLEIESGKKVAVTVIGEYLTGNESQQEKTTAAVYRMENQIYIDNTTYVNLFDNCGFYKVLAYTGQPKLLDTLAGSIQEILQEKADITTSDALYQQMKAPLTQITRVVALMRLLTFFTGTMIVSLLLCMWMRSRQKEMAVLISMGEQKHIILLQALLEAAIVFLIALVFACGFGTLTASWLQNLLFSSVETGASLEVSLQLTDVALLLGIGSGVVVIAVLLSLLPVIRANPKDILSRMEG</sequence>
<keyword evidence="4 6" id="KW-1133">Transmembrane helix</keyword>
<reference evidence="8 9" key="1">
    <citation type="submission" date="2018-08" db="EMBL/GenBank/DDBJ databases">
        <title>A genome reference for cultivated species of the human gut microbiota.</title>
        <authorList>
            <person name="Zou Y."/>
            <person name="Xue W."/>
            <person name="Luo G."/>
        </authorList>
    </citation>
    <scope>NUCLEOTIDE SEQUENCE [LARGE SCALE GENOMIC DNA]</scope>
    <source>
        <strain evidence="8 9">TM09-19AC</strain>
    </source>
</reference>
<dbReference type="InterPro" id="IPR050250">
    <property type="entry name" value="Macrolide_Exporter_MacB"/>
</dbReference>
<comment type="subcellular location">
    <subcellularLocation>
        <location evidence="1">Cell membrane</location>
        <topology evidence="1">Multi-pass membrane protein</topology>
    </subcellularLocation>
</comment>
<dbReference type="PANTHER" id="PTHR30572:SF9">
    <property type="entry name" value="ABC TRANSPORTER PERMEASE PROTEIN"/>
    <property type="match status" value="1"/>
</dbReference>
<evidence type="ECO:0000313" key="8">
    <source>
        <dbReference type="EMBL" id="RGI85403.1"/>
    </source>
</evidence>
<evidence type="ECO:0000259" key="7">
    <source>
        <dbReference type="Pfam" id="PF02687"/>
    </source>
</evidence>
<dbReference type="Pfam" id="PF02687">
    <property type="entry name" value="FtsX"/>
    <property type="match status" value="1"/>
</dbReference>
<gene>
    <name evidence="8" type="ORF">DXD84_04830</name>
</gene>
<proteinExistence type="predicted"/>
<evidence type="ECO:0000313" key="9">
    <source>
        <dbReference type="Proteomes" id="UP000260664"/>
    </source>
</evidence>
<evidence type="ECO:0000256" key="2">
    <source>
        <dbReference type="ARBA" id="ARBA00022475"/>
    </source>
</evidence>
<protein>
    <submittedName>
        <fullName evidence="8">ABC transporter permease</fullName>
    </submittedName>
</protein>
<name>A0A3E4F912_9FIRM</name>
<dbReference type="Proteomes" id="UP000260664">
    <property type="component" value="Unassembled WGS sequence"/>
</dbReference>
<feature type="transmembrane region" description="Helical" evidence="6">
    <location>
        <begin position="370"/>
        <end position="393"/>
    </location>
</feature>
<feature type="transmembrane region" description="Helical" evidence="6">
    <location>
        <begin position="317"/>
        <end position="342"/>
    </location>
</feature>
<evidence type="ECO:0000256" key="5">
    <source>
        <dbReference type="ARBA" id="ARBA00023136"/>
    </source>
</evidence>
<dbReference type="RefSeq" id="WP_117494638.1">
    <property type="nucleotide sequence ID" value="NZ_QSOI01000004.1"/>
</dbReference>
<evidence type="ECO:0000256" key="1">
    <source>
        <dbReference type="ARBA" id="ARBA00004651"/>
    </source>
</evidence>
<feature type="transmembrane region" description="Helical" evidence="6">
    <location>
        <begin position="275"/>
        <end position="296"/>
    </location>
</feature>
<keyword evidence="5 6" id="KW-0472">Membrane</keyword>
<evidence type="ECO:0000256" key="6">
    <source>
        <dbReference type="SAM" id="Phobius"/>
    </source>
</evidence>
<comment type="caution">
    <text evidence="8">The sequence shown here is derived from an EMBL/GenBank/DDBJ whole genome shotgun (WGS) entry which is preliminary data.</text>
</comment>
<dbReference type="GO" id="GO:0022857">
    <property type="term" value="F:transmembrane transporter activity"/>
    <property type="evidence" value="ECO:0007669"/>
    <property type="project" value="TreeGrafter"/>
</dbReference>
<feature type="domain" description="ABC3 transporter permease C-terminal" evidence="7">
    <location>
        <begin position="279"/>
        <end position="395"/>
    </location>
</feature>
<keyword evidence="2" id="KW-1003">Cell membrane</keyword>